<feature type="signal peptide" evidence="1">
    <location>
        <begin position="1"/>
        <end position="22"/>
    </location>
</feature>
<organism evidence="2 3">
    <name type="scientific">Parendozoicomonas callyspongiae</name>
    <dbReference type="NCBI Taxonomy" id="2942213"/>
    <lineage>
        <taxon>Bacteria</taxon>
        <taxon>Pseudomonadati</taxon>
        <taxon>Pseudomonadota</taxon>
        <taxon>Gammaproteobacteria</taxon>
        <taxon>Oceanospirillales</taxon>
        <taxon>Endozoicomonadaceae</taxon>
        <taxon>Parendozoicomonas</taxon>
    </lineage>
</organism>
<dbReference type="Proteomes" id="UP001203338">
    <property type="component" value="Unassembled WGS sequence"/>
</dbReference>
<dbReference type="EMBL" id="JAMFLX010000007">
    <property type="protein sequence ID" value="MCL6269647.1"/>
    <property type="molecule type" value="Genomic_DNA"/>
</dbReference>
<gene>
    <name evidence="2" type="ORF">M3P05_06795</name>
</gene>
<sequence>MVPLTKLGTVLLHLAWAASLFATVCLAGNRQYAFIYFPGGNIQQVRCSIDHGFNDVTSYDINGFQYKGSKYWLLLAQGSDDHHFGILARITESYKEEKKSVEIYVKDTDSYRTITLAFNGKMYRKKIPLEDEDDPEAPPLKLVRVPEELKESVTTFNFSELFSLVSTLKEGREYDDQNNNLETLLTTADDDQEGLRESEDGNFHISVTNLPDRGKSRCLIRQKTSTGFPPLAATRTLHKGNTIAPSFSSTKRGAPSRKTSGLASLACTSANCLFKIGLVWPIKILSHASVFTCKYPRLAACTGIACLFIASQIYFSIPSTSIVQSDPSSSLFNSPILYVRKLFSKNFTGNGFTMSPGKN</sequence>
<dbReference type="RefSeq" id="WP_249698711.1">
    <property type="nucleotide sequence ID" value="NZ_JAMFLX010000007.1"/>
</dbReference>
<protein>
    <submittedName>
        <fullName evidence="2">Uncharacterized protein</fullName>
    </submittedName>
</protein>
<name>A0ABT0PFV4_9GAMM</name>
<proteinExistence type="predicted"/>
<keyword evidence="3" id="KW-1185">Reference proteome</keyword>
<evidence type="ECO:0000256" key="1">
    <source>
        <dbReference type="SAM" id="SignalP"/>
    </source>
</evidence>
<evidence type="ECO:0000313" key="3">
    <source>
        <dbReference type="Proteomes" id="UP001203338"/>
    </source>
</evidence>
<reference evidence="2 3" key="1">
    <citation type="submission" date="2022-05" db="EMBL/GenBank/DDBJ databases">
        <authorList>
            <person name="Park J.-S."/>
        </authorList>
    </citation>
    <scope>NUCLEOTIDE SEQUENCE [LARGE SCALE GENOMIC DNA]</scope>
    <source>
        <strain evidence="2 3">2012CJ34-2</strain>
    </source>
</reference>
<accession>A0ABT0PFV4</accession>
<feature type="chain" id="PRO_5046824221" evidence="1">
    <location>
        <begin position="23"/>
        <end position="359"/>
    </location>
</feature>
<comment type="caution">
    <text evidence="2">The sequence shown here is derived from an EMBL/GenBank/DDBJ whole genome shotgun (WGS) entry which is preliminary data.</text>
</comment>
<keyword evidence="1" id="KW-0732">Signal</keyword>
<evidence type="ECO:0000313" key="2">
    <source>
        <dbReference type="EMBL" id="MCL6269647.1"/>
    </source>
</evidence>